<dbReference type="SUPFAM" id="SSF52540">
    <property type="entry name" value="P-loop containing nucleoside triphosphate hydrolases"/>
    <property type="match status" value="1"/>
</dbReference>
<evidence type="ECO:0000256" key="5">
    <source>
        <dbReference type="SAM" id="MobiDB-lite"/>
    </source>
</evidence>
<dbReference type="PANTHER" id="PTHR42711:SF10">
    <property type="entry name" value="ABC TRANSPORTER ATP-BINDING PROTEIN"/>
    <property type="match status" value="1"/>
</dbReference>
<keyword evidence="2" id="KW-0472">Membrane</keyword>
<evidence type="ECO:0000259" key="6">
    <source>
        <dbReference type="PROSITE" id="PS50893"/>
    </source>
</evidence>
<dbReference type="PANTHER" id="PTHR42711">
    <property type="entry name" value="ABC TRANSPORTER ATP-BINDING PROTEIN"/>
    <property type="match status" value="1"/>
</dbReference>
<dbReference type="Proteomes" id="UP000321192">
    <property type="component" value="Unassembled WGS sequence"/>
</dbReference>
<dbReference type="GO" id="GO:0005524">
    <property type="term" value="F:ATP binding"/>
    <property type="evidence" value="ECO:0007669"/>
    <property type="project" value="UniProtKB-KW"/>
</dbReference>
<dbReference type="InterPro" id="IPR027417">
    <property type="entry name" value="P-loop_NTPase"/>
</dbReference>
<keyword evidence="2" id="KW-1003">Cell membrane</keyword>
<comment type="caution">
    <text evidence="7">The sequence shown here is derived from an EMBL/GenBank/DDBJ whole genome shotgun (WGS) entry which is preliminary data.</text>
</comment>
<keyword evidence="3" id="KW-0547">Nucleotide-binding</keyword>
<gene>
    <name evidence="7" type="ORF">E6Q80_16720</name>
</gene>
<dbReference type="SMART" id="SM00382">
    <property type="entry name" value="AAA"/>
    <property type="match status" value="1"/>
</dbReference>
<dbReference type="RefSeq" id="WP_276660485.1">
    <property type="nucleotide sequence ID" value="NZ_JAYRXT010000238.1"/>
</dbReference>
<dbReference type="GO" id="GO:0016887">
    <property type="term" value="F:ATP hydrolysis activity"/>
    <property type="evidence" value="ECO:0007669"/>
    <property type="project" value="InterPro"/>
</dbReference>
<dbReference type="PROSITE" id="PS00211">
    <property type="entry name" value="ABC_TRANSPORTER_1"/>
    <property type="match status" value="1"/>
</dbReference>
<dbReference type="InterPro" id="IPR050763">
    <property type="entry name" value="ABC_transporter_ATP-binding"/>
</dbReference>
<dbReference type="PROSITE" id="PS50893">
    <property type="entry name" value="ABC_TRANSPORTER_2"/>
    <property type="match status" value="1"/>
</dbReference>
<dbReference type="EMBL" id="SSFD01000267">
    <property type="protein sequence ID" value="TXH81754.1"/>
    <property type="molecule type" value="Genomic_DNA"/>
</dbReference>
<protein>
    <submittedName>
        <fullName evidence="7">ABC transporter ATP-binding protein</fullName>
    </submittedName>
</protein>
<dbReference type="CDD" id="cd03230">
    <property type="entry name" value="ABC_DR_subfamily_A"/>
    <property type="match status" value="1"/>
</dbReference>
<evidence type="ECO:0000256" key="4">
    <source>
        <dbReference type="ARBA" id="ARBA00022840"/>
    </source>
</evidence>
<keyword evidence="4 7" id="KW-0067">ATP-binding</keyword>
<evidence type="ECO:0000256" key="1">
    <source>
        <dbReference type="ARBA" id="ARBA00022448"/>
    </source>
</evidence>
<organism evidence="7 8">
    <name type="scientific">Thauera aminoaromatica</name>
    <dbReference type="NCBI Taxonomy" id="164330"/>
    <lineage>
        <taxon>Bacteria</taxon>
        <taxon>Pseudomonadati</taxon>
        <taxon>Pseudomonadota</taxon>
        <taxon>Betaproteobacteria</taxon>
        <taxon>Rhodocyclales</taxon>
        <taxon>Zoogloeaceae</taxon>
        <taxon>Thauera</taxon>
    </lineage>
</organism>
<accession>A0A5C7SD65</accession>
<evidence type="ECO:0000313" key="7">
    <source>
        <dbReference type="EMBL" id="TXH81754.1"/>
    </source>
</evidence>
<feature type="compositionally biased region" description="Basic and acidic residues" evidence="5">
    <location>
        <begin position="319"/>
        <end position="331"/>
    </location>
</feature>
<reference evidence="7 8" key="1">
    <citation type="submission" date="2018-09" db="EMBL/GenBank/DDBJ databases">
        <title>Metagenome Assembled Genomes from an Advanced Water Purification Facility.</title>
        <authorList>
            <person name="Stamps B.W."/>
            <person name="Spear J.R."/>
        </authorList>
    </citation>
    <scope>NUCLEOTIDE SEQUENCE [LARGE SCALE GENOMIC DNA]</scope>
    <source>
        <strain evidence="7">Bin_27_1</strain>
    </source>
</reference>
<evidence type="ECO:0000256" key="3">
    <source>
        <dbReference type="ARBA" id="ARBA00022741"/>
    </source>
</evidence>
<feature type="domain" description="ABC transporter" evidence="6">
    <location>
        <begin position="5"/>
        <end position="234"/>
    </location>
</feature>
<feature type="region of interest" description="Disordered" evidence="5">
    <location>
        <begin position="319"/>
        <end position="340"/>
    </location>
</feature>
<name>A0A5C7SD65_THASP</name>
<sequence length="340" mass="36394">MDPIISISALSKTYASGFSALKGVDLDIRRGEIFALLGPNGAGKTTLISIVCGLVNASSGSVRVDGHDIVRDYRAARALVGLVPQELTTDAFETVWNTVSFTRGLFGKPPDPAYIEQLLKDLSLWAKKDARLMMLSGGMKRRVLIAKALSHEPRILFLDEPTAGVDVELRRDMWQLVRRLRDSGVTVILTTHYIEEAEEMADRIGVIAKGALILVEDKAVLMTKLGGKQLTLQLAAPLAEVPPALARYGLVLGKGGKTLVYRYEVGRGEGGEGGEGSDPAGDGAIAGLLQDLAAAGIMFTDLHTTQRSLEEIFVSLVSEREAPGTDERGNRAEAAGEGAR</sequence>
<keyword evidence="1" id="KW-0813">Transport</keyword>
<dbReference type="InterPro" id="IPR017871">
    <property type="entry name" value="ABC_transporter-like_CS"/>
</dbReference>
<dbReference type="Gene3D" id="3.40.50.300">
    <property type="entry name" value="P-loop containing nucleotide triphosphate hydrolases"/>
    <property type="match status" value="1"/>
</dbReference>
<evidence type="ECO:0000256" key="2">
    <source>
        <dbReference type="ARBA" id="ARBA00022475"/>
    </source>
</evidence>
<dbReference type="AlphaFoldDB" id="A0A5C7SD65"/>
<dbReference type="InterPro" id="IPR003439">
    <property type="entry name" value="ABC_transporter-like_ATP-bd"/>
</dbReference>
<dbReference type="InterPro" id="IPR003593">
    <property type="entry name" value="AAA+_ATPase"/>
</dbReference>
<evidence type="ECO:0000313" key="8">
    <source>
        <dbReference type="Proteomes" id="UP000321192"/>
    </source>
</evidence>
<dbReference type="Pfam" id="PF00005">
    <property type="entry name" value="ABC_tran"/>
    <property type="match status" value="1"/>
</dbReference>
<proteinExistence type="predicted"/>